<accession>A0A815FLK2</accession>
<dbReference type="EMBL" id="CAJNOT010002491">
    <property type="protein sequence ID" value="CAF1320554.1"/>
    <property type="molecule type" value="Genomic_DNA"/>
</dbReference>
<dbReference type="AlphaFoldDB" id="A0A815FLK2"/>
<dbReference type="Pfam" id="PF13424">
    <property type="entry name" value="TPR_12"/>
    <property type="match status" value="1"/>
</dbReference>
<evidence type="ECO:0008006" key="3">
    <source>
        <dbReference type="Google" id="ProtNLM"/>
    </source>
</evidence>
<name>A0A815FLK2_9BILA</name>
<evidence type="ECO:0000313" key="1">
    <source>
        <dbReference type="EMBL" id="CAF1320554.1"/>
    </source>
</evidence>
<dbReference type="Proteomes" id="UP000663864">
    <property type="component" value="Unassembled WGS sequence"/>
</dbReference>
<organism evidence="1 2">
    <name type="scientific">Rotaria sordida</name>
    <dbReference type="NCBI Taxonomy" id="392033"/>
    <lineage>
        <taxon>Eukaryota</taxon>
        <taxon>Metazoa</taxon>
        <taxon>Spiralia</taxon>
        <taxon>Gnathifera</taxon>
        <taxon>Rotifera</taxon>
        <taxon>Eurotatoria</taxon>
        <taxon>Bdelloidea</taxon>
        <taxon>Philodinida</taxon>
        <taxon>Philodinidae</taxon>
        <taxon>Rotaria</taxon>
    </lineage>
</organism>
<proteinExistence type="predicted"/>
<dbReference type="SUPFAM" id="SSF48452">
    <property type="entry name" value="TPR-like"/>
    <property type="match status" value="1"/>
</dbReference>
<reference evidence="1" key="1">
    <citation type="submission" date="2021-02" db="EMBL/GenBank/DDBJ databases">
        <authorList>
            <person name="Nowell W R."/>
        </authorList>
    </citation>
    <scope>NUCLEOTIDE SEQUENCE</scope>
</reference>
<dbReference type="InterPro" id="IPR011990">
    <property type="entry name" value="TPR-like_helical_dom_sf"/>
</dbReference>
<dbReference type="Gene3D" id="1.25.40.10">
    <property type="entry name" value="Tetratricopeptide repeat domain"/>
    <property type="match status" value="1"/>
</dbReference>
<evidence type="ECO:0000313" key="2">
    <source>
        <dbReference type="Proteomes" id="UP000663864"/>
    </source>
</evidence>
<sequence length="74" mass="8369">MFTTCDHPDIARTLHNLAVVQTHLGNIEQARQYLERAEETAGRTLPSKHPVMSLLHKTKGVMAEEVEGCIYSRH</sequence>
<gene>
    <name evidence="1" type="ORF">ZHD862_LOCUS28986</name>
</gene>
<protein>
    <recommendedName>
        <fullName evidence="3">Kinesin light chain</fullName>
    </recommendedName>
</protein>
<comment type="caution">
    <text evidence="1">The sequence shown here is derived from an EMBL/GenBank/DDBJ whole genome shotgun (WGS) entry which is preliminary data.</text>
</comment>